<dbReference type="Pfam" id="PF00664">
    <property type="entry name" value="ABC_membrane"/>
    <property type="match status" value="1"/>
</dbReference>
<dbReference type="AlphaFoldDB" id="Q8EWF9"/>
<dbReference type="eggNOG" id="COG1132">
    <property type="taxonomic scope" value="Bacteria"/>
</dbReference>
<evidence type="ECO:0000256" key="1">
    <source>
        <dbReference type="ARBA" id="ARBA00004651"/>
    </source>
</evidence>
<sequence length="601" mass="67573">MQWRGYMKTAKILFKSIRENKLYSWLSIIFVALESVCEAIIPFIISLLINEIEAILNTGSVSWNNFALYASLLVILTTISLVFGVLSGIYCARAGAGFSYNLRLDMFKKIQGFSFENIDKFQSSSLITRMTTDVVNVQNAFTTIIRIVIRVPLMIVFSVVMAFVVNASLAWIFLLCIPTLGGVIIFIFYKVYPLFKKIFNRYDSLNNSIHENIKGIRVVKTYVREEYEKQKFAKESDNIAKNFIKAEKIIALMNPINSFFFWFCYSLMAILGAYLSIGLLQLGGVPVTYGELSSLIIYGVNVLGNLTTLFMIIVIVGISITSSKRIVEVLQEESTLHNPENPVYEVKDGSIEFNNVNFSYVKDSEKFALSNINLKINSGETIGIIGDTGSSKTSFINLISRLYDVTNGNVKVGGIDVKEYDLDTLRKNVAVVLQKNVLFSGTIEENMRWGDEKATLEEIIEACKISQADEFVSRFPDQYNTYLEEGGTNLSGGQKQRLCIARALLRRPKILILDDSTSAVDTKTDSLIRTKLKEYIPSTTKIIISQRISSIEDADKIIVINKGEIDAFGNHKELLKTNSIYKEIYAIQNRIGGKKNETASK</sequence>
<evidence type="ECO:0000256" key="8">
    <source>
        <dbReference type="ARBA" id="ARBA00022989"/>
    </source>
</evidence>
<dbReference type="STRING" id="272633.gene:10731348"/>
<evidence type="ECO:0000313" key="13">
    <source>
        <dbReference type="EMBL" id="BAC44037.1"/>
    </source>
</evidence>
<dbReference type="InterPro" id="IPR003593">
    <property type="entry name" value="AAA+_ATPase"/>
</dbReference>
<evidence type="ECO:0000256" key="10">
    <source>
        <dbReference type="SAM" id="Phobius"/>
    </source>
</evidence>
<feature type="transmembrane region" description="Helical" evidence="10">
    <location>
        <begin position="21"/>
        <end position="49"/>
    </location>
</feature>
<dbReference type="PROSITE" id="PS50929">
    <property type="entry name" value="ABC_TM1F"/>
    <property type="match status" value="1"/>
</dbReference>
<keyword evidence="7 13" id="KW-0067">ATP-binding</keyword>
<dbReference type="GO" id="GO:0005524">
    <property type="term" value="F:ATP binding"/>
    <property type="evidence" value="ECO:0007669"/>
    <property type="project" value="UniProtKB-KW"/>
</dbReference>
<feature type="transmembrane region" description="Helical" evidence="10">
    <location>
        <begin position="259"/>
        <end position="283"/>
    </location>
</feature>
<name>Q8EWF9_MALP2</name>
<evidence type="ECO:0000256" key="9">
    <source>
        <dbReference type="ARBA" id="ARBA00023136"/>
    </source>
</evidence>
<dbReference type="GO" id="GO:0016887">
    <property type="term" value="F:ATP hydrolysis activity"/>
    <property type="evidence" value="ECO:0007669"/>
    <property type="project" value="InterPro"/>
</dbReference>
<dbReference type="GO" id="GO:0005886">
    <property type="term" value="C:plasma membrane"/>
    <property type="evidence" value="ECO:0007669"/>
    <property type="project" value="UniProtKB-SubCell"/>
</dbReference>
<feature type="transmembrane region" description="Helical" evidence="10">
    <location>
        <begin position="147"/>
        <end position="165"/>
    </location>
</feature>
<dbReference type="Gene3D" id="3.40.50.300">
    <property type="entry name" value="P-loop containing nucleotide triphosphate hydrolases"/>
    <property type="match status" value="1"/>
</dbReference>
<evidence type="ECO:0000259" key="11">
    <source>
        <dbReference type="PROSITE" id="PS50893"/>
    </source>
</evidence>
<dbReference type="SUPFAM" id="SSF52540">
    <property type="entry name" value="P-loop containing nucleoside triphosphate hydrolases"/>
    <property type="match status" value="1"/>
</dbReference>
<evidence type="ECO:0000256" key="7">
    <source>
        <dbReference type="ARBA" id="ARBA00022840"/>
    </source>
</evidence>
<proteinExistence type="inferred from homology"/>
<dbReference type="FunCoup" id="Q8EWF9">
    <property type="interactions" value="50"/>
</dbReference>
<dbReference type="InterPro" id="IPR017871">
    <property type="entry name" value="ABC_transporter-like_CS"/>
</dbReference>
<dbReference type="SUPFAM" id="SSF90123">
    <property type="entry name" value="ABC transporter transmembrane region"/>
    <property type="match status" value="1"/>
</dbReference>
<keyword evidence="6" id="KW-0547">Nucleotide-binding</keyword>
<dbReference type="KEGG" id="mpe:MYPE2470"/>
<feature type="transmembrane region" description="Helical" evidence="10">
    <location>
        <begin position="69"/>
        <end position="92"/>
    </location>
</feature>
<feature type="domain" description="ABC transporter" evidence="11">
    <location>
        <begin position="351"/>
        <end position="587"/>
    </location>
</feature>
<evidence type="ECO:0000259" key="12">
    <source>
        <dbReference type="PROSITE" id="PS50929"/>
    </source>
</evidence>
<evidence type="ECO:0000256" key="4">
    <source>
        <dbReference type="ARBA" id="ARBA00022475"/>
    </source>
</evidence>
<keyword evidence="5 10" id="KW-0812">Transmembrane</keyword>
<keyword evidence="8 10" id="KW-1133">Transmembrane helix</keyword>
<dbReference type="GO" id="GO:0015421">
    <property type="term" value="F:ABC-type oligopeptide transporter activity"/>
    <property type="evidence" value="ECO:0007669"/>
    <property type="project" value="TreeGrafter"/>
</dbReference>
<evidence type="ECO:0000256" key="5">
    <source>
        <dbReference type="ARBA" id="ARBA00022692"/>
    </source>
</evidence>
<dbReference type="InterPro" id="IPR003439">
    <property type="entry name" value="ABC_transporter-like_ATP-bd"/>
</dbReference>
<dbReference type="InterPro" id="IPR011527">
    <property type="entry name" value="ABC1_TM_dom"/>
</dbReference>
<dbReference type="PANTHER" id="PTHR43394">
    <property type="entry name" value="ATP-DEPENDENT PERMEASE MDL1, MITOCHONDRIAL"/>
    <property type="match status" value="1"/>
</dbReference>
<keyword evidence="3" id="KW-0813">Transport</keyword>
<dbReference type="CDD" id="cd18548">
    <property type="entry name" value="ABC_6TM_Tm287_like"/>
    <property type="match status" value="1"/>
</dbReference>
<dbReference type="HOGENOM" id="CLU_000604_84_3_14"/>
<feature type="transmembrane region" description="Helical" evidence="10">
    <location>
        <begin position="295"/>
        <end position="318"/>
    </location>
</feature>
<protein>
    <submittedName>
        <fullName evidence="13">ABC transporter ATP-binding protein</fullName>
    </submittedName>
</protein>
<dbReference type="InterPro" id="IPR039421">
    <property type="entry name" value="Type_1_exporter"/>
</dbReference>
<feature type="transmembrane region" description="Helical" evidence="10">
    <location>
        <begin position="171"/>
        <end position="192"/>
    </location>
</feature>
<dbReference type="PROSITE" id="PS50893">
    <property type="entry name" value="ABC_TRANSPORTER_2"/>
    <property type="match status" value="1"/>
</dbReference>
<dbReference type="EMBL" id="BA000026">
    <property type="protein sequence ID" value="BAC44037.1"/>
    <property type="molecule type" value="Genomic_DNA"/>
</dbReference>
<keyword evidence="9 10" id="KW-0472">Membrane</keyword>
<dbReference type="InParanoid" id="Q8EWF9"/>
<evidence type="ECO:0000313" key="14">
    <source>
        <dbReference type="Proteomes" id="UP000002522"/>
    </source>
</evidence>
<reference evidence="13 14" key="1">
    <citation type="journal article" date="2002" name="Nucleic Acids Res.">
        <title>The complete genomic sequence of Mycoplasma penetrans, an intracellular bacterial pathogen in humans.</title>
        <authorList>
            <person name="Sasaki Y."/>
            <person name="Ishikawa J."/>
            <person name="Yamashita A."/>
            <person name="Oshima K."/>
            <person name="Kenri T."/>
            <person name="Furuya K."/>
            <person name="Yoshino C."/>
            <person name="Horino A."/>
            <person name="Shiba T."/>
            <person name="Sasaki T."/>
            <person name="Hattori M."/>
        </authorList>
    </citation>
    <scope>NUCLEOTIDE SEQUENCE [LARGE SCALE GENOMIC DNA]</scope>
    <source>
        <strain evidence="13 14">HF-2</strain>
    </source>
</reference>
<dbReference type="SMART" id="SM00382">
    <property type="entry name" value="AAA"/>
    <property type="match status" value="1"/>
</dbReference>
<dbReference type="Pfam" id="PF00005">
    <property type="entry name" value="ABC_tran"/>
    <property type="match status" value="1"/>
</dbReference>
<comment type="subcellular location">
    <subcellularLocation>
        <location evidence="1">Cell membrane</location>
        <topology evidence="1">Multi-pass membrane protein</topology>
    </subcellularLocation>
</comment>
<evidence type="ECO:0000256" key="3">
    <source>
        <dbReference type="ARBA" id="ARBA00022448"/>
    </source>
</evidence>
<accession>Q8EWF9</accession>
<organism evidence="13 14">
    <name type="scientific">Malacoplasma penetrans (strain HF-2)</name>
    <name type="common">Mycoplasma penetrans</name>
    <dbReference type="NCBI Taxonomy" id="272633"/>
    <lineage>
        <taxon>Bacteria</taxon>
        <taxon>Bacillati</taxon>
        <taxon>Mycoplasmatota</taxon>
        <taxon>Mycoplasmoidales</taxon>
        <taxon>Mycoplasmoidaceae</taxon>
        <taxon>Malacoplasma</taxon>
    </lineage>
</organism>
<dbReference type="InterPro" id="IPR036640">
    <property type="entry name" value="ABC1_TM_sf"/>
</dbReference>
<evidence type="ECO:0000256" key="6">
    <source>
        <dbReference type="ARBA" id="ARBA00022741"/>
    </source>
</evidence>
<dbReference type="FunFam" id="3.40.50.300:FF:000221">
    <property type="entry name" value="Multidrug ABC transporter ATP-binding protein"/>
    <property type="match status" value="1"/>
</dbReference>
<dbReference type="PANTHER" id="PTHR43394:SF1">
    <property type="entry name" value="ATP-BINDING CASSETTE SUB-FAMILY B MEMBER 10, MITOCHONDRIAL"/>
    <property type="match status" value="1"/>
</dbReference>
<gene>
    <name evidence="13" type="ordered locus">MYPE2470</name>
</gene>
<feature type="domain" description="ABC transmembrane type-1" evidence="12">
    <location>
        <begin position="25"/>
        <end position="316"/>
    </location>
</feature>
<dbReference type="Gene3D" id="1.20.1560.10">
    <property type="entry name" value="ABC transporter type 1, transmembrane domain"/>
    <property type="match status" value="1"/>
</dbReference>
<comment type="similarity">
    <text evidence="2">Belongs to the ABC transporter superfamily.</text>
</comment>
<dbReference type="Proteomes" id="UP000002522">
    <property type="component" value="Chromosome"/>
</dbReference>
<evidence type="ECO:0000256" key="2">
    <source>
        <dbReference type="ARBA" id="ARBA00005417"/>
    </source>
</evidence>
<keyword evidence="4" id="KW-1003">Cell membrane</keyword>
<dbReference type="InterPro" id="IPR027417">
    <property type="entry name" value="P-loop_NTPase"/>
</dbReference>
<dbReference type="PROSITE" id="PS00211">
    <property type="entry name" value="ABC_TRANSPORTER_1"/>
    <property type="match status" value="1"/>
</dbReference>
<keyword evidence="14" id="KW-1185">Reference proteome</keyword>